<protein>
    <submittedName>
        <fullName evidence="1">Uncharacterized protein</fullName>
    </submittedName>
</protein>
<evidence type="ECO:0000313" key="2">
    <source>
        <dbReference type="Proteomes" id="UP001167796"/>
    </source>
</evidence>
<gene>
    <name evidence="1" type="ORF">Q5H92_11085</name>
</gene>
<reference evidence="1" key="1">
    <citation type="submission" date="2023-07" db="EMBL/GenBank/DDBJ databases">
        <authorList>
            <person name="Kim M.K."/>
        </authorList>
    </citation>
    <scope>NUCLEOTIDE SEQUENCE</scope>
    <source>
        <strain evidence="1">M29</strain>
    </source>
</reference>
<proteinExistence type="predicted"/>
<accession>A0ABT9ABJ1</accession>
<evidence type="ECO:0000313" key="1">
    <source>
        <dbReference type="EMBL" id="MDO7846903.1"/>
    </source>
</evidence>
<name>A0ABT9ABJ1_9BACT</name>
<dbReference type="Proteomes" id="UP001167796">
    <property type="component" value="Unassembled WGS sequence"/>
</dbReference>
<sequence>MIPFAQPAQRSRRWPRRLAGGLLAGLAGAGTLFAVGDFGLMQHVLNGVERRALASQSTRTDQYGLRLLYGTLQLGGRVVYPQAAQLLDYYCDGHGDTLRFDARPLLRHPEVQQALRLRKPGITFRHQASAGPFYIARRTDWALYYAFDLLYIRRTPGAVVFYDNYFFQPLSRRSYTQFNFGRLHCKLNDGLIRVAYPKAKAFIAYSKVSASPTQSVAAN</sequence>
<keyword evidence="2" id="KW-1185">Reference proteome</keyword>
<dbReference type="RefSeq" id="WP_305011588.1">
    <property type="nucleotide sequence ID" value="NZ_JAUQSX010000005.1"/>
</dbReference>
<comment type="caution">
    <text evidence="1">The sequence shown here is derived from an EMBL/GenBank/DDBJ whole genome shotgun (WGS) entry which is preliminary data.</text>
</comment>
<organism evidence="1 2">
    <name type="scientific">Hymenobacter mellowenesis</name>
    <dbReference type="NCBI Taxonomy" id="3063995"/>
    <lineage>
        <taxon>Bacteria</taxon>
        <taxon>Pseudomonadati</taxon>
        <taxon>Bacteroidota</taxon>
        <taxon>Cytophagia</taxon>
        <taxon>Cytophagales</taxon>
        <taxon>Hymenobacteraceae</taxon>
        <taxon>Hymenobacter</taxon>
    </lineage>
</organism>
<dbReference type="EMBL" id="JAUQSX010000005">
    <property type="protein sequence ID" value="MDO7846903.1"/>
    <property type="molecule type" value="Genomic_DNA"/>
</dbReference>